<dbReference type="SUPFAM" id="SSF49785">
    <property type="entry name" value="Galactose-binding domain-like"/>
    <property type="match status" value="1"/>
</dbReference>
<evidence type="ECO:0000313" key="1">
    <source>
        <dbReference type="EMBL" id="EDY21121.1"/>
    </source>
</evidence>
<dbReference type="InterPro" id="IPR008979">
    <property type="entry name" value="Galactose-bd-like_sf"/>
</dbReference>
<dbReference type="RefSeq" id="WP_006978740.1">
    <property type="nucleotide sequence ID" value="NZ_ABVL01000003.1"/>
</dbReference>
<name>B4CXX3_9BACT</name>
<proteinExistence type="predicted"/>
<protein>
    <recommendedName>
        <fullName evidence="3">CBM-cenC domain-containing protein</fullName>
    </recommendedName>
</protein>
<dbReference type="AlphaFoldDB" id="B4CXX3"/>
<accession>B4CXX3</accession>
<comment type="caution">
    <text evidence="1">The sequence shown here is derived from an EMBL/GenBank/DDBJ whole genome shotgun (WGS) entry which is preliminary data.</text>
</comment>
<keyword evidence="2" id="KW-1185">Reference proteome</keyword>
<dbReference type="InParanoid" id="B4CXX3"/>
<gene>
    <name evidence="1" type="ORF">CfE428DRAFT_1414</name>
</gene>
<dbReference type="STRING" id="497964.CfE428DRAFT_1414"/>
<evidence type="ECO:0000313" key="2">
    <source>
        <dbReference type="Proteomes" id="UP000005824"/>
    </source>
</evidence>
<organism evidence="1 2">
    <name type="scientific">Chthoniobacter flavus Ellin428</name>
    <dbReference type="NCBI Taxonomy" id="497964"/>
    <lineage>
        <taxon>Bacteria</taxon>
        <taxon>Pseudomonadati</taxon>
        <taxon>Verrucomicrobiota</taxon>
        <taxon>Spartobacteria</taxon>
        <taxon>Chthoniobacterales</taxon>
        <taxon>Chthoniobacteraceae</taxon>
        <taxon>Chthoniobacter</taxon>
    </lineage>
</organism>
<dbReference type="eggNOG" id="COG3534">
    <property type="taxonomic scope" value="Bacteria"/>
</dbReference>
<reference evidence="1 2" key="1">
    <citation type="journal article" date="2011" name="J. Bacteriol.">
        <title>Genome sequence of Chthoniobacter flavus Ellin428, an aerobic heterotrophic soil bacterium.</title>
        <authorList>
            <person name="Kant R."/>
            <person name="van Passel M.W."/>
            <person name="Palva A."/>
            <person name="Lucas S."/>
            <person name="Lapidus A."/>
            <person name="Glavina Del Rio T."/>
            <person name="Dalin E."/>
            <person name="Tice H."/>
            <person name="Bruce D."/>
            <person name="Goodwin L."/>
            <person name="Pitluck S."/>
            <person name="Larimer F.W."/>
            <person name="Land M.L."/>
            <person name="Hauser L."/>
            <person name="Sangwan P."/>
            <person name="de Vos W.M."/>
            <person name="Janssen P.H."/>
            <person name="Smidt H."/>
        </authorList>
    </citation>
    <scope>NUCLEOTIDE SEQUENCE [LARGE SCALE GENOMIC DNA]</scope>
    <source>
        <strain evidence="1 2">Ellin428</strain>
    </source>
</reference>
<evidence type="ECO:0008006" key="3">
    <source>
        <dbReference type="Google" id="ProtNLM"/>
    </source>
</evidence>
<sequence precursor="true">MKQLETLQKDMNNRKLAFALLTCCTLAAAYGQDSTTAKPNLLTNPSFADGQNGWEFHSAHDRGQATIDAIEKHGEKAAIRINNASGDDSILRQAIQVKPKTHYRLTGYIKTKDIVGKDGASLCLEGGFEHSPFITGTRSWTKVTLEFDSGAADTVKVGPRLGYYSGPAMGTAWFSDLSLVEAGPSRKR</sequence>
<dbReference type="Proteomes" id="UP000005824">
    <property type="component" value="Unassembled WGS sequence"/>
</dbReference>
<dbReference type="EMBL" id="ABVL01000003">
    <property type="protein sequence ID" value="EDY21121.1"/>
    <property type="molecule type" value="Genomic_DNA"/>
</dbReference>
<dbReference type="Gene3D" id="2.60.120.260">
    <property type="entry name" value="Galactose-binding domain-like"/>
    <property type="match status" value="1"/>
</dbReference>